<accession>A0ABV3S032</accession>
<proteinExistence type="predicted"/>
<reference evidence="2 3" key="1">
    <citation type="submission" date="2024-02" db="EMBL/GenBank/DDBJ databases">
        <title>New especies of Spiribacter isolated from saline water.</title>
        <authorList>
            <person name="Leon M.J."/>
            <person name="De La Haba R."/>
            <person name="Sanchez-Porro C."/>
            <person name="Ventosa A."/>
        </authorList>
    </citation>
    <scope>NUCLEOTIDE SEQUENCE [LARGE SCALE GENOMIC DNA]</scope>
    <source>
        <strain evidence="3">ag22IC6-196</strain>
    </source>
</reference>
<dbReference type="Pfam" id="PF00535">
    <property type="entry name" value="Glycos_transf_2"/>
    <property type="match status" value="1"/>
</dbReference>
<dbReference type="EMBL" id="JBAKFG010000002">
    <property type="protein sequence ID" value="MEX0372778.1"/>
    <property type="molecule type" value="Genomic_DNA"/>
</dbReference>
<sequence length="260" mass="29610">MPTFNSAQYLQDSIASLNRQTSQDYELLLCDAGSTDESVDLVLNSLGRKARLVSDNDTGVPDALNKGFNHSRGDVLCWLNSDDIIVCPATIESILRRYSEKQFDVLVADNVSLDPEGRISKTQYAFVSKEKNLDYSGNIFTGSLFFSQSAWGAFPGFSSRFKYAFEYELTDFLFQEYRAQKLDLIAGGFRHNPEGLSKVFRQELAKELEVIRGNRNSPSRERYLFERIKLHSGDGCLWRSLANKLIDRNRGKRWDDLSVK</sequence>
<dbReference type="Gene3D" id="3.90.550.10">
    <property type="entry name" value="Spore Coat Polysaccharide Biosynthesis Protein SpsA, Chain A"/>
    <property type="match status" value="1"/>
</dbReference>
<dbReference type="InterPro" id="IPR001173">
    <property type="entry name" value="Glyco_trans_2-like"/>
</dbReference>
<name>A0ABV3S032_9GAMM</name>
<organism evidence="2 3">
    <name type="scientific">Spiribacter roseus</name>
    <dbReference type="NCBI Taxonomy" id="1855875"/>
    <lineage>
        <taxon>Bacteria</taxon>
        <taxon>Pseudomonadati</taxon>
        <taxon>Pseudomonadota</taxon>
        <taxon>Gammaproteobacteria</taxon>
        <taxon>Chromatiales</taxon>
        <taxon>Ectothiorhodospiraceae</taxon>
        <taxon>Spiribacter</taxon>
    </lineage>
</organism>
<dbReference type="RefSeq" id="WP_367951353.1">
    <property type="nucleotide sequence ID" value="NZ_JBAKFG010000002.1"/>
</dbReference>
<feature type="domain" description="Glycosyltransferase 2-like" evidence="1">
    <location>
        <begin position="1"/>
        <end position="133"/>
    </location>
</feature>
<gene>
    <name evidence="2" type="ORF">V6X51_04940</name>
</gene>
<dbReference type="PANTHER" id="PTHR43685">
    <property type="entry name" value="GLYCOSYLTRANSFERASE"/>
    <property type="match status" value="1"/>
</dbReference>
<keyword evidence="2" id="KW-0808">Transferase</keyword>
<keyword evidence="3" id="KW-1185">Reference proteome</keyword>
<dbReference type="GO" id="GO:0016757">
    <property type="term" value="F:glycosyltransferase activity"/>
    <property type="evidence" value="ECO:0007669"/>
    <property type="project" value="UniProtKB-KW"/>
</dbReference>
<dbReference type="EC" id="2.4.-.-" evidence="2"/>
<protein>
    <submittedName>
        <fullName evidence="2">Glycosyltransferase</fullName>
        <ecNumber evidence="2">2.4.-.-</ecNumber>
    </submittedName>
</protein>
<dbReference type="InterPro" id="IPR050834">
    <property type="entry name" value="Glycosyltransf_2"/>
</dbReference>
<dbReference type="PANTHER" id="PTHR43685:SF11">
    <property type="entry name" value="GLYCOSYLTRANSFERASE TAGX-RELATED"/>
    <property type="match status" value="1"/>
</dbReference>
<keyword evidence="2" id="KW-0328">Glycosyltransferase</keyword>
<dbReference type="Proteomes" id="UP001556636">
    <property type="component" value="Unassembled WGS sequence"/>
</dbReference>
<dbReference type="SUPFAM" id="SSF53448">
    <property type="entry name" value="Nucleotide-diphospho-sugar transferases"/>
    <property type="match status" value="1"/>
</dbReference>
<evidence type="ECO:0000259" key="1">
    <source>
        <dbReference type="Pfam" id="PF00535"/>
    </source>
</evidence>
<comment type="caution">
    <text evidence="2">The sequence shown here is derived from an EMBL/GenBank/DDBJ whole genome shotgun (WGS) entry which is preliminary data.</text>
</comment>
<dbReference type="InterPro" id="IPR029044">
    <property type="entry name" value="Nucleotide-diphossugar_trans"/>
</dbReference>
<evidence type="ECO:0000313" key="3">
    <source>
        <dbReference type="Proteomes" id="UP001556636"/>
    </source>
</evidence>
<evidence type="ECO:0000313" key="2">
    <source>
        <dbReference type="EMBL" id="MEX0372778.1"/>
    </source>
</evidence>